<name>A0A0C3HKW4_OIDMZ</name>
<evidence type="ECO:0008006" key="4">
    <source>
        <dbReference type="Google" id="ProtNLM"/>
    </source>
</evidence>
<dbReference type="PANTHER" id="PTHR43157:SF31">
    <property type="entry name" value="PHOSPHATIDYLINOSITOL-GLYCAN BIOSYNTHESIS CLASS F PROTEIN"/>
    <property type="match status" value="1"/>
</dbReference>
<dbReference type="OrthoDB" id="191139at2759"/>
<dbReference type="HOGENOM" id="CLU_2705465_0_0_1"/>
<dbReference type="Proteomes" id="UP000054321">
    <property type="component" value="Unassembled WGS sequence"/>
</dbReference>
<protein>
    <recommendedName>
        <fullName evidence="4">Ketoreductase (KR) domain-containing protein</fullName>
    </recommendedName>
</protein>
<accession>A0A0C3HKW4</accession>
<dbReference type="GO" id="GO:0016491">
    <property type="term" value="F:oxidoreductase activity"/>
    <property type="evidence" value="ECO:0007669"/>
    <property type="project" value="UniProtKB-KW"/>
</dbReference>
<dbReference type="AlphaFoldDB" id="A0A0C3HKW4"/>
<dbReference type="PANTHER" id="PTHR43157">
    <property type="entry name" value="PHOSPHATIDYLINOSITOL-GLYCAN BIOSYNTHESIS CLASS F PROTEIN-RELATED"/>
    <property type="match status" value="1"/>
</dbReference>
<keyword evidence="3" id="KW-1185">Reference proteome</keyword>
<organism evidence="2 3">
    <name type="scientific">Oidiodendron maius (strain Zn)</name>
    <dbReference type="NCBI Taxonomy" id="913774"/>
    <lineage>
        <taxon>Eukaryota</taxon>
        <taxon>Fungi</taxon>
        <taxon>Dikarya</taxon>
        <taxon>Ascomycota</taxon>
        <taxon>Pezizomycotina</taxon>
        <taxon>Leotiomycetes</taxon>
        <taxon>Leotiomycetes incertae sedis</taxon>
        <taxon>Myxotrichaceae</taxon>
        <taxon>Oidiodendron</taxon>
    </lineage>
</organism>
<dbReference type="SUPFAM" id="SSF51735">
    <property type="entry name" value="NAD(P)-binding Rossmann-fold domains"/>
    <property type="match status" value="1"/>
</dbReference>
<evidence type="ECO:0000256" key="1">
    <source>
        <dbReference type="ARBA" id="ARBA00023002"/>
    </source>
</evidence>
<reference evidence="2 3" key="1">
    <citation type="submission" date="2014-04" db="EMBL/GenBank/DDBJ databases">
        <authorList>
            <consortium name="DOE Joint Genome Institute"/>
            <person name="Kuo A."/>
            <person name="Martino E."/>
            <person name="Perotto S."/>
            <person name="Kohler A."/>
            <person name="Nagy L.G."/>
            <person name="Floudas D."/>
            <person name="Copeland A."/>
            <person name="Barry K.W."/>
            <person name="Cichocki N."/>
            <person name="Veneault-Fourrey C."/>
            <person name="LaButti K."/>
            <person name="Lindquist E.A."/>
            <person name="Lipzen A."/>
            <person name="Lundell T."/>
            <person name="Morin E."/>
            <person name="Murat C."/>
            <person name="Sun H."/>
            <person name="Tunlid A."/>
            <person name="Henrissat B."/>
            <person name="Grigoriev I.V."/>
            <person name="Hibbett D.S."/>
            <person name="Martin F."/>
            <person name="Nordberg H.P."/>
            <person name="Cantor M.N."/>
            <person name="Hua S.X."/>
        </authorList>
    </citation>
    <scope>NUCLEOTIDE SEQUENCE [LARGE SCALE GENOMIC DNA]</scope>
    <source>
        <strain evidence="2 3">Zn</strain>
    </source>
</reference>
<gene>
    <name evidence="2" type="ORF">OIDMADRAFT_111517</name>
</gene>
<dbReference type="InterPro" id="IPR036291">
    <property type="entry name" value="NAD(P)-bd_dom_sf"/>
</dbReference>
<sequence length="73" mass="7942">MRTIWDPRVDIPDLNGKVAVVTGGNSGIGLQTIKHLAAHGAKVYFTARSEAKANHARDYVLSQNPDASEERLI</sequence>
<dbReference type="EMBL" id="KN832870">
    <property type="protein sequence ID" value="KIN08876.1"/>
    <property type="molecule type" value="Genomic_DNA"/>
</dbReference>
<evidence type="ECO:0000313" key="3">
    <source>
        <dbReference type="Proteomes" id="UP000054321"/>
    </source>
</evidence>
<reference evidence="3" key="2">
    <citation type="submission" date="2015-01" db="EMBL/GenBank/DDBJ databases">
        <title>Evolutionary Origins and Diversification of the Mycorrhizal Mutualists.</title>
        <authorList>
            <consortium name="DOE Joint Genome Institute"/>
            <consortium name="Mycorrhizal Genomics Consortium"/>
            <person name="Kohler A."/>
            <person name="Kuo A."/>
            <person name="Nagy L.G."/>
            <person name="Floudas D."/>
            <person name="Copeland A."/>
            <person name="Barry K.W."/>
            <person name="Cichocki N."/>
            <person name="Veneault-Fourrey C."/>
            <person name="LaButti K."/>
            <person name="Lindquist E.A."/>
            <person name="Lipzen A."/>
            <person name="Lundell T."/>
            <person name="Morin E."/>
            <person name="Murat C."/>
            <person name="Riley R."/>
            <person name="Ohm R."/>
            <person name="Sun H."/>
            <person name="Tunlid A."/>
            <person name="Henrissat B."/>
            <person name="Grigoriev I.V."/>
            <person name="Hibbett D.S."/>
            <person name="Martin F."/>
        </authorList>
    </citation>
    <scope>NUCLEOTIDE SEQUENCE [LARGE SCALE GENOMIC DNA]</scope>
    <source>
        <strain evidence="3">Zn</strain>
    </source>
</reference>
<proteinExistence type="predicted"/>
<evidence type="ECO:0000313" key="2">
    <source>
        <dbReference type="EMBL" id="KIN08876.1"/>
    </source>
</evidence>
<dbReference type="Pfam" id="PF00106">
    <property type="entry name" value="adh_short"/>
    <property type="match status" value="1"/>
</dbReference>
<dbReference type="InParanoid" id="A0A0C3HKW4"/>
<dbReference type="Gene3D" id="3.40.50.720">
    <property type="entry name" value="NAD(P)-binding Rossmann-like Domain"/>
    <property type="match status" value="1"/>
</dbReference>
<dbReference type="STRING" id="913774.A0A0C3HKW4"/>
<keyword evidence="1" id="KW-0560">Oxidoreductase</keyword>
<dbReference type="InterPro" id="IPR002347">
    <property type="entry name" value="SDR_fam"/>
</dbReference>